<evidence type="ECO:0000313" key="2">
    <source>
        <dbReference type="EMBL" id="NRN69288.1"/>
    </source>
</evidence>
<name>A0ABX2FDK1_9PSEU</name>
<comment type="caution">
    <text evidence="2">The sequence shown here is derived from an EMBL/GenBank/DDBJ whole genome shotgun (WGS) entry which is preliminary data.</text>
</comment>
<evidence type="ECO:0000313" key="3">
    <source>
        <dbReference type="Proteomes" id="UP000763557"/>
    </source>
</evidence>
<dbReference type="Proteomes" id="UP000763557">
    <property type="component" value="Unassembled WGS sequence"/>
</dbReference>
<dbReference type="Gene3D" id="3.40.630.30">
    <property type="match status" value="1"/>
</dbReference>
<gene>
    <name evidence="2" type="ORF">GC106_65450</name>
</gene>
<evidence type="ECO:0000259" key="1">
    <source>
        <dbReference type="PROSITE" id="PS51186"/>
    </source>
</evidence>
<dbReference type="InterPro" id="IPR016181">
    <property type="entry name" value="Acyl_CoA_acyltransferase"/>
</dbReference>
<dbReference type="SUPFAM" id="SSF55729">
    <property type="entry name" value="Acyl-CoA N-acyltransferases (Nat)"/>
    <property type="match status" value="1"/>
</dbReference>
<proteinExistence type="predicted"/>
<sequence length="183" mass="21304">MKMSAELTTRRHDSVHMRRQRDALLDVYREVYADRLANPFFTVERFWQRLEAYAARDGFSLVTGHVGDVLVGYTLGHTLPPDARWWNGFRGEIDHSLLDEDGRRTFAVNELMVLPEFRRRGYAHALHNALLHDRPEERATLLVRPDNIPARTAYLNWGWYKLGDLQPFDDAPVYEALIVKLNG</sequence>
<reference evidence="2 3" key="1">
    <citation type="submission" date="2020-01" db="EMBL/GenBank/DDBJ databases">
        <title>Kibdelosporangium persica a novel Actinomycetes from a hot desert in Iran.</title>
        <authorList>
            <person name="Safaei N."/>
            <person name="Zaburannyi N."/>
            <person name="Mueller R."/>
            <person name="Wink J."/>
        </authorList>
    </citation>
    <scope>NUCLEOTIDE SEQUENCE [LARGE SCALE GENOMIC DNA]</scope>
    <source>
        <strain evidence="2 3">4NS15</strain>
    </source>
</reference>
<keyword evidence="3" id="KW-1185">Reference proteome</keyword>
<feature type="domain" description="N-acetyltransferase" evidence="1">
    <location>
        <begin position="15"/>
        <end position="180"/>
    </location>
</feature>
<accession>A0ABX2FDK1</accession>
<organism evidence="2 3">
    <name type="scientific">Kibdelosporangium persicum</name>
    <dbReference type="NCBI Taxonomy" id="2698649"/>
    <lineage>
        <taxon>Bacteria</taxon>
        <taxon>Bacillati</taxon>
        <taxon>Actinomycetota</taxon>
        <taxon>Actinomycetes</taxon>
        <taxon>Pseudonocardiales</taxon>
        <taxon>Pseudonocardiaceae</taxon>
        <taxon>Kibdelosporangium</taxon>
    </lineage>
</organism>
<dbReference type="EMBL" id="JAAATY010000026">
    <property type="protein sequence ID" value="NRN69288.1"/>
    <property type="molecule type" value="Genomic_DNA"/>
</dbReference>
<dbReference type="PROSITE" id="PS51186">
    <property type="entry name" value="GNAT"/>
    <property type="match status" value="1"/>
</dbReference>
<protein>
    <submittedName>
        <fullName evidence="2">N-acetyltransferase</fullName>
    </submittedName>
</protein>
<dbReference type="Pfam" id="PF00583">
    <property type="entry name" value="Acetyltransf_1"/>
    <property type="match status" value="1"/>
</dbReference>
<dbReference type="InterPro" id="IPR000182">
    <property type="entry name" value="GNAT_dom"/>
</dbReference>